<dbReference type="RefSeq" id="WP_146663227.1">
    <property type="nucleotide sequence ID" value="NZ_CP019791.1"/>
</dbReference>
<dbReference type="AlphaFoldDB" id="A0A1U9NNM6"/>
<dbReference type="SUPFAM" id="SSF56112">
    <property type="entry name" value="Protein kinase-like (PK-like)"/>
    <property type="match status" value="1"/>
</dbReference>
<dbReference type="Pfam" id="PF06293">
    <property type="entry name" value="Kdo"/>
    <property type="match status" value="1"/>
</dbReference>
<dbReference type="InterPro" id="IPR011009">
    <property type="entry name" value="Kinase-like_dom_sf"/>
</dbReference>
<dbReference type="Proteomes" id="UP000189674">
    <property type="component" value="Chromosome"/>
</dbReference>
<reference evidence="2" key="1">
    <citation type="submission" date="2017-02" db="EMBL/GenBank/DDBJ databases">
        <title>Comparative genomics and description of representatives of a novel lineage of planctomycetes thriving in anoxic sediments.</title>
        <authorList>
            <person name="Spring S."/>
            <person name="Bunk B."/>
            <person name="Sproer C."/>
        </authorList>
    </citation>
    <scope>NUCLEOTIDE SEQUENCE [LARGE SCALE GENOMIC DNA]</scope>
    <source>
        <strain evidence="2">ST-NAGAB-D1</strain>
    </source>
</reference>
<evidence type="ECO:0000313" key="2">
    <source>
        <dbReference type="Proteomes" id="UP000189674"/>
    </source>
</evidence>
<organism evidence="1 2">
    <name type="scientific">Anaerohalosphaera lusitana</name>
    <dbReference type="NCBI Taxonomy" id="1936003"/>
    <lineage>
        <taxon>Bacteria</taxon>
        <taxon>Pseudomonadati</taxon>
        <taxon>Planctomycetota</taxon>
        <taxon>Phycisphaerae</taxon>
        <taxon>Sedimentisphaerales</taxon>
        <taxon>Anaerohalosphaeraceae</taxon>
        <taxon>Anaerohalosphaera</taxon>
    </lineage>
</organism>
<keyword evidence="1" id="KW-0418">Kinase</keyword>
<dbReference type="OrthoDB" id="9773772at2"/>
<keyword evidence="2" id="KW-1185">Reference proteome</keyword>
<dbReference type="GO" id="GO:0016301">
    <property type="term" value="F:kinase activity"/>
    <property type="evidence" value="ECO:0007669"/>
    <property type="project" value="UniProtKB-KW"/>
</dbReference>
<name>A0A1U9NNM6_9BACT</name>
<dbReference type="EMBL" id="CP019791">
    <property type="protein sequence ID" value="AQT69552.1"/>
    <property type="molecule type" value="Genomic_DNA"/>
</dbReference>
<evidence type="ECO:0000313" key="1">
    <source>
        <dbReference type="EMBL" id="AQT69552.1"/>
    </source>
</evidence>
<accession>A0A1U9NNM6</accession>
<sequence>MRNIQFAGKWREFFSQQGVVEYEDFFEFDQEQVVNQNTKRMVAYFTLGRGENRREFFIKRFKKPHFKDTWFAFRNFRTICSQGRLEWLSARTLLDNGIGTYIPVCYGSDMKGPFEESSFFITEKLAGQCLADICNQRWEQLQQNEKEMLITHIGRLARRIHDAGISMPDLYVWHIFVDTDSAGNQKLSVIDLHRMKVGAKLNRQLEFARNLGAFDFSMRSEYFDDHLREIFFQSYVGDGIEWDQQQFRTKINARSAVLASRRRRVKY</sequence>
<proteinExistence type="predicted"/>
<keyword evidence="1" id="KW-0808">Transferase</keyword>
<gene>
    <name evidence="1" type="primary">rfaP_2</name>
    <name evidence="1" type="ORF">STSP2_02745</name>
</gene>
<dbReference type="EC" id="2.7.1.-" evidence="1"/>
<protein>
    <submittedName>
        <fullName evidence="1">Lipopolysaccharide core heptose(I) kinase RfaP</fullName>
        <ecNumber evidence="1">2.7.1.-</ecNumber>
    </submittedName>
</protein>
<dbReference type="STRING" id="1936003.STSP2_02745"/>
<dbReference type="KEGG" id="alus:STSP2_02745"/>